<dbReference type="Pfam" id="PF19044">
    <property type="entry name" value="P-loop_TraG"/>
    <property type="match status" value="1"/>
</dbReference>
<sequence>MSNNGSNNGKYDHHHALKAFFETTALSDFCSWLYAEDHKDYTLYETTEGIGFIYQVAVAPFLGESLESGFTQIFNSTYPKNTIIQFFCYASENIKPYIDAYRNYHSYVPNIDKPHIISEMINKRADFIENAAINGFWEGIKFRPRVFKNMISFLIPYSSFNNNIVETYSRAKEIAINVKGMLKGIDLHPHNLDATGFKTILREIFNCGVQGIMEYNNRSEMRRQVIANNTSYSIVDDSNFNTDLRIRHNNWEKYIRTFTISGYPRKMNLWEFNNILFNWDSREVAPPMYAPFCWSLSVKYVDWKTAKHKLTLKTAENIRQSEGNKLARFLPKIAKKAEESRYVANLLDDNAIPLPSYFTLFLVENTKSGLDYLTEVAINKLAQKGFAFEREKNQNMIAAFLESLPLNNIKERDTFLNRRTTLFDANLATMIPFVSDVSGSATPDEIFVGRKGGLAFFHRYDSDTNYNMSIVAESGGGKSFNTGNRHAHALAAGRQVRVIDVGRSYEFLCQEMGGEYIHLTDERNPCFNFFTNILETPSGDIHPDEIDSIIPMVGFLCGLDISQQVAAKGEDNISARYASLIIKAINIAYRKNGRQAGLKDVADAFLEIAKDYKVHDQAPEKLYESVWPYSHGPYAKYFNGENNIHYSKDYVVLELEEVAQKDTRLKAAIIFSIIIQIMREVFIQWSKTGRRTDVDIDEAWMLFTLAIASEFMESAARRFRKYGSSLCVITQGIDDAYKNPTTKAIWENSAHRIYLKMKHSSIEQALKENKLVMGEFEKEWFKTLVTDPGRFSELFVETKQMYGVARLVTDRFSYGFFTTTSDEKTQIKGLARQYNMDVYGVLKMLTEKKPMGKILIDICSVSPLAVKLALRYQAEEAKDRKLGEILMEMGLKEEFLQQALKIQEEQLTWEKVFVN</sequence>
<dbReference type="InterPro" id="IPR025955">
    <property type="entry name" value="TraC/Conjuga_ATPase"/>
</dbReference>
<dbReference type="InterPro" id="IPR014117">
    <property type="entry name" value="TraC-F-type"/>
</dbReference>
<protein>
    <recommendedName>
        <fullName evidence="1">TraG P-loop domain-containing protein</fullName>
    </recommendedName>
</protein>
<dbReference type="Gene3D" id="1.10.8.730">
    <property type="match status" value="1"/>
</dbReference>
<dbReference type="Gene3D" id="3.40.50.300">
    <property type="entry name" value="P-loop containing nucleotide triphosphate hydrolases"/>
    <property type="match status" value="1"/>
</dbReference>
<evidence type="ECO:0000259" key="1">
    <source>
        <dbReference type="Pfam" id="PF19044"/>
    </source>
</evidence>
<dbReference type="InterPro" id="IPR027417">
    <property type="entry name" value="P-loop_NTPase"/>
</dbReference>
<proteinExistence type="predicted"/>
<dbReference type="PANTHER" id="PTHR38467:SF1">
    <property type="entry name" value="CONJUGATIVE TRANSFER: ASSEMBLY"/>
    <property type="match status" value="1"/>
</dbReference>
<dbReference type="SUPFAM" id="SSF52540">
    <property type="entry name" value="P-loop containing nucleoside triphosphate hydrolases"/>
    <property type="match status" value="1"/>
</dbReference>
<reference evidence="2" key="1">
    <citation type="submission" date="2019-10" db="EMBL/GenBank/DDBJ databases">
        <title>Metagenomic sequencing of thiosulfate-disproportionating enrichment culture.</title>
        <authorList>
            <person name="Umezawa K."/>
            <person name="Kojima H."/>
            <person name="Fukui M."/>
        </authorList>
    </citation>
    <scope>NUCLEOTIDE SEQUENCE</scope>
    <source>
        <strain evidence="2">45J</strain>
    </source>
</reference>
<dbReference type="EMBL" id="BLAB01000001">
    <property type="protein sequence ID" value="GER94871.1"/>
    <property type="molecule type" value="Genomic_DNA"/>
</dbReference>
<dbReference type="InterPro" id="IPR053155">
    <property type="entry name" value="F-pilin_assembly_TraC"/>
</dbReference>
<dbReference type="InterPro" id="IPR043964">
    <property type="entry name" value="P-loop_TraG"/>
</dbReference>
<gene>
    <name evidence="2" type="ORF">A45J_2637</name>
</gene>
<organism evidence="2">
    <name type="scientific">hot springs metagenome</name>
    <dbReference type="NCBI Taxonomy" id="433727"/>
    <lineage>
        <taxon>unclassified sequences</taxon>
        <taxon>metagenomes</taxon>
        <taxon>ecological metagenomes</taxon>
    </lineage>
</organism>
<dbReference type="NCBIfam" id="TIGR02746">
    <property type="entry name" value="TraC-F-type"/>
    <property type="match status" value="1"/>
</dbReference>
<evidence type="ECO:0000313" key="2">
    <source>
        <dbReference type="EMBL" id="GER94871.1"/>
    </source>
</evidence>
<accession>A0A5J4L7L1</accession>
<dbReference type="Pfam" id="PF11130">
    <property type="entry name" value="TraC_F_IV"/>
    <property type="match status" value="1"/>
</dbReference>
<name>A0A5J4L7L1_9ZZZZ</name>
<dbReference type="AlphaFoldDB" id="A0A5J4L7L1"/>
<comment type="caution">
    <text evidence="2">The sequence shown here is derived from an EMBL/GenBank/DDBJ whole genome shotgun (WGS) entry which is preliminary data.</text>
</comment>
<feature type="domain" description="TraG P-loop" evidence="1">
    <location>
        <begin position="464"/>
        <end position="843"/>
    </location>
</feature>
<dbReference type="PANTHER" id="PTHR38467">
    <property type="match status" value="1"/>
</dbReference>